<evidence type="ECO:0000313" key="2">
    <source>
        <dbReference type="EMBL" id="PMS23645.1"/>
    </source>
</evidence>
<keyword evidence="3" id="KW-1185">Reference proteome</keyword>
<gene>
    <name evidence="2" type="ORF">C0Z18_00185</name>
</gene>
<proteinExistence type="predicted"/>
<keyword evidence="1" id="KW-0732">Signal</keyword>
<evidence type="ECO:0000256" key="1">
    <source>
        <dbReference type="SAM" id="SignalP"/>
    </source>
</evidence>
<dbReference type="OrthoDB" id="9132789at2"/>
<feature type="signal peptide" evidence="1">
    <location>
        <begin position="1"/>
        <end position="42"/>
    </location>
</feature>
<dbReference type="AlphaFoldDB" id="A0A2N7W2M7"/>
<comment type="caution">
    <text evidence="2">The sequence shown here is derived from an EMBL/GenBank/DDBJ whole genome shotgun (WGS) entry which is preliminary data.</text>
</comment>
<organism evidence="2 3">
    <name type="scientific">Trinickia dabaoshanensis</name>
    <dbReference type="NCBI Taxonomy" id="564714"/>
    <lineage>
        <taxon>Bacteria</taxon>
        <taxon>Pseudomonadati</taxon>
        <taxon>Pseudomonadota</taxon>
        <taxon>Betaproteobacteria</taxon>
        <taxon>Burkholderiales</taxon>
        <taxon>Burkholderiaceae</taxon>
        <taxon>Trinickia</taxon>
    </lineage>
</organism>
<name>A0A2N7W2M7_9BURK</name>
<sequence>MPHDEGNKMTVGYAVPRMRARIAAVAIAGVVASLVVAAQAQAQPALRERGPDASRPFRSFHHRYLPAQNAAHSMPASAPPPAPIVRTASSPAEFGEHQRDGHMTVEERRLLRQHIEDAVRELYKR</sequence>
<feature type="chain" id="PRO_5014989714" description="DUF4148 domain-containing protein" evidence="1">
    <location>
        <begin position="43"/>
        <end position="125"/>
    </location>
</feature>
<accession>A0A2N7W2M7</accession>
<evidence type="ECO:0008006" key="4">
    <source>
        <dbReference type="Google" id="ProtNLM"/>
    </source>
</evidence>
<dbReference type="EMBL" id="PNYA01000001">
    <property type="protein sequence ID" value="PMS23645.1"/>
    <property type="molecule type" value="Genomic_DNA"/>
</dbReference>
<evidence type="ECO:0000313" key="3">
    <source>
        <dbReference type="Proteomes" id="UP000235616"/>
    </source>
</evidence>
<dbReference type="Proteomes" id="UP000235616">
    <property type="component" value="Unassembled WGS sequence"/>
</dbReference>
<reference evidence="2 3" key="1">
    <citation type="submission" date="2018-01" db="EMBL/GenBank/DDBJ databases">
        <title>Whole genome analyses suggest that Burkholderia sensu lato contains two further novel genera in the rhizoxinica-symbiotica group Mycetohabitans gen. nov., and Trinickia gen. nov.: implications for the evolution of diazotrophy and nodulation in the Burkholderiaceae.</title>
        <authorList>
            <person name="Estrada-de los Santos P."/>
            <person name="Palmer M."/>
            <person name="Chavez-Ramirez B."/>
            <person name="Beukes C."/>
            <person name="Steenkamp E.T."/>
            <person name="Hirsch A.M."/>
            <person name="Manyaka P."/>
            <person name="Maluk M."/>
            <person name="Lafos M."/>
            <person name="Crook M."/>
            <person name="Gross E."/>
            <person name="Simon M.F."/>
            <person name="Bueno dos Reis Junior F."/>
            <person name="Poole P.S."/>
            <person name="Venter S.N."/>
            <person name="James E.K."/>
        </authorList>
    </citation>
    <scope>NUCLEOTIDE SEQUENCE [LARGE SCALE GENOMIC DNA]</scope>
    <source>
        <strain evidence="2 3">GIMN1.004</strain>
    </source>
</reference>
<protein>
    <recommendedName>
        <fullName evidence="4">DUF4148 domain-containing protein</fullName>
    </recommendedName>
</protein>